<feature type="binding site" evidence="14 17">
    <location>
        <begin position="374"/>
        <end position="381"/>
    </location>
    <ligand>
        <name>ATP</name>
        <dbReference type="ChEBI" id="CHEBI:30616"/>
    </ligand>
</feature>
<evidence type="ECO:0000256" key="15">
    <source>
        <dbReference type="PIRNR" id="PIRNR001174"/>
    </source>
</evidence>
<dbReference type="Pfam" id="PF00004">
    <property type="entry name" value="AAA"/>
    <property type="match status" value="1"/>
</dbReference>
<dbReference type="InterPro" id="IPR027417">
    <property type="entry name" value="P-loop_NTPase"/>
</dbReference>
<dbReference type="FunFam" id="3.40.50.300:FF:000021">
    <property type="entry name" value="Lon protease homolog"/>
    <property type="match status" value="1"/>
</dbReference>
<dbReference type="PROSITE" id="PS51786">
    <property type="entry name" value="LON_PROTEOLYTIC"/>
    <property type="match status" value="1"/>
</dbReference>
<evidence type="ECO:0000256" key="19">
    <source>
        <dbReference type="RuleBase" id="RU000591"/>
    </source>
</evidence>
<keyword evidence="24" id="KW-1185">Reference proteome</keyword>
<dbReference type="InterPro" id="IPR027543">
    <property type="entry name" value="Lon_bac"/>
</dbReference>
<dbReference type="EC" id="3.4.21.53" evidence="11 14"/>
<dbReference type="SUPFAM" id="SSF52540">
    <property type="entry name" value="P-loop containing nucleoside triphosphate hydrolases"/>
    <property type="match status" value="1"/>
</dbReference>
<evidence type="ECO:0000256" key="4">
    <source>
        <dbReference type="ARBA" id="ARBA00022741"/>
    </source>
</evidence>
<evidence type="ECO:0000256" key="11">
    <source>
        <dbReference type="ARBA" id="ARBA00066743"/>
    </source>
</evidence>
<dbReference type="InterPro" id="IPR046336">
    <property type="entry name" value="Lon_prtase_N_sf"/>
</dbReference>
<feature type="active site" evidence="14 16">
    <location>
        <position position="791"/>
    </location>
</feature>
<evidence type="ECO:0000259" key="21">
    <source>
        <dbReference type="PROSITE" id="PS51786"/>
    </source>
</evidence>
<sequence length="855" mass="90267">MTQTRVLPVLPLDDAVVLPGMVVPLELSDVETRAAVDAARAAAQSRSPDGAGTARSADARLAQVLLTPRLDGRYAPVAALGVIEQIGRLPGGEPAVVVRAVARARIGTGSTGPGAALWVEATVLDSVVPASGKVADLAREYKALVTTLLQQRGAWQVVDSVTSIEDPSALADTAGYAPYLTAAQKLELLETADVADRLEKALGWVKEHLAELDVAETIRKDVQEGMDRQQREFLLRRQLEAVRKELRELDGRGDGDVEESDDYRARVEAADLPEKVRAAALKEVDKLERTSDASPEGGWIRTWLDTILDVPWNERTEDSYDIAGARAVLDADHAGLDDVKDRIIEYLAVRRRRADAGLGVVGGRRSGAVLALAGPPGVGKTSLGESVARAMGRRFVRVALGGVRDEAEIRGHRRTYVGALPGRIVRAVREAGTMNPVVLLDEVDKLGADYRGDPTAALLEVLDPAQNHTFRDHYLEVELDLSDVLFLATANVVEAIPAPLLDRMELVRLDGYTEDEKVVIARDHLLPRQRERAGFAQDDVTLDDEALRLLAGEYTREAGVRDLERSIARVLRKVAARVALDAPSSGEPADGASGSADPAETDLAGTDLAGTGPADDGAPATGGVPAREAVTMPARVGAGDLVRYLGRPRHTPELAERTALPGVATGLAVTGAGGDVLFIEASLADKETGATGLTLTGQLGDVMKESAQIALSYLRSRGAELELPVGDLAARGVHVHVPAGAVPKDGPSAGITMTTALASLLSGRPVRSDVAMTGEVSLTGRVLPIGGVKQKLLAAHRAGITTVLLPSRNGPDLDDVPAAVRGALTVHLVSDVREVLDLALEPAAFDPGRQPMVAA</sequence>
<dbReference type="GO" id="GO:0034605">
    <property type="term" value="P:cellular response to heat"/>
    <property type="evidence" value="ECO:0007669"/>
    <property type="project" value="UniProtKB-UniRule"/>
</dbReference>
<dbReference type="GO" id="GO:0006515">
    <property type="term" value="P:protein quality control for misfolded or incompletely synthesized proteins"/>
    <property type="evidence" value="ECO:0007669"/>
    <property type="project" value="UniProtKB-UniRule"/>
</dbReference>
<evidence type="ECO:0000256" key="12">
    <source>
        <dbReference type="ARBA" id="ARBA00071934"/>
    </source>
</evidence>
<keyword evidence="3 14" id="KW-0645">Protease</keyword>
<evidence type="ECO:0000256" key="13">
    <source>
        <dbReference type="ARBA" id="ARBA00082722"/>
    </source>
</evidence>
<dbReference type="Proteomes" id="UP000604475">
    <property type="component" value="Unassembled WGS sequence"/>
</dbReference>
<dbReference type="SUPFAM" id="SSF88697">
    <property type="entry name" value="PUA domain-like"/>
    <property type="match status" value="1"/>
</dbReference>
<dbReference type="InterPro" id="IPR027065">
    <property type="entry name" value="Lon_Prtase"/>
</dbReference>
<comment type="caution">
    <text evidence="23">The sequence shown here is derived from an EMBL/GenBank/DDBJ whole genome shotgun (WGS) entry which is preliminary data.</text>
</comment>
<dbReference type="InterPro" id="IPR003959">
    <property type="entry name" value="ATPase_AAA_core"/>
</dbReference>
<keyword evidence="6 14" id="KW-0720">Serine protease</keyword>
<reference evidence="23" key="1">
    <citation type="submission" date="2020-12" db="EMBL/GenBank/DDBJ databases">
        <title>Genomic characterization of non-nitrogen-fixing Frankia strains.</title>
        <authorList>
            <person name="Carlos-Shanley C."/>
            <person name="Guerra T."/>
            <person name="Hahn D."/>
        </authorList>
    </citation>
    <scope>NUCLEOTIDE SEQUENCE</scope>
    <source>
        <strain evidence="23">CN6</strain>
    </source>
</reference>
<evidence type="ECO:0000259" key="22">
    <source>
        <dbReference type="PROSITE" id="PS51787"/>
    </source>
</evidence>
<dbReference type="InterPro" id="IPR004815">
    <property type="entry name" value="Lon_bac/euk-typ"/>
</dbReference>
<protein>
    <recommendedName>
        <fullName evidence="12 14">Lon protease</fullName>
        <ecNumber evidence="11 14">3.4.21.53</ecNumber>
    </recommendedName>
    <alternativeName>
        <fullName evidence="13 14">ATP-dependent protease La</fullName>
    </alternativeName>
</protein>
<comment type="function">
    <text evidence="10 14">ATP-dependent serine protease that mediates the selective degradation of mutant and abnormal proteins as well as certain short-lived regulatory proteins. Required for cellular homeostasis and for survival from DNA damage and developmental changes induced by stress. Degrades polypeptides processively to yield small peptide fragments that are 5 to 10 amino acids long. Binds to DNA in a double-stranded, site-specific manner.</text>
</comment>
<evidence type="ECO:0000256" key="2">
    <source>
        <dbReference type="ARBA" id="ARBA00022490"/>
    </source>
</evidence>
<evidence type="ECO:0000256" key="5">
    <source>
        <dbReference type="ARBA" id="ARBA00022801"/>
    </source>
</evidence>
<dbReference type="SMART" id="SM00464">
    <property type="entry name" value="LON"/>
    <property type="match status" value="1"/>
</dbReference>
<dbReference type="GO" id="GO:0016887">
    <property type="term" value="F:ATP hydrolysis activity"/>
    <property type="evidence" value="ECO:0007669"/>
    <property type="project" value="UniProtKB-UniRule"/>
</dbReference>
<dbReference type="EMBL" id="JAEACQ010000232">
    <property type="protein sequence ID" value="MBL7629570.1"/>
    <property type="molecule type" value="Genomic_DNA"/>
</dbReference>
<dbReference type="PROSITE" id="PS51787">
    <property type="entry name" value="LON_N"/>
    <property type="match status" value="1"/>
</dbReference>
<feature type="domain" description="Lon proteolytic" evidence="21">
    <location>
        <begin position="658"/>
        <end position="842"/>
    </location>
</feature>
<dbReference type="PANTHER" id="PTHR10046">
    <property type="entry name" value="ATP DEPENDENT LON PROTEASE FAMILY MEMBER"/>
    <property type="match status" value="1"/>
</dbReference>
<dbReference type="InterPro" id="IPR008269">
    <property type="entry name" value="Lon_proteolytic"/>
</dbReference>
<dbReference type="GO" id="GO:0005737">
    <property type="term" value="C:cytoplasm"/>
    <property type="evidence" value="ECO:0007669"/>
    <property type="project" value="UniProtKB-SubCell"/>
</dbReference>
<organism evidence="23 24">
    <name type="scientific">Frankia nepalensis</name>
    <dbReference type="NCBI Taxonomy" id="1836974"/>
    <lineage>
        <taxon>Bacteria</taxon>
        <taxon>Bacillati</taxon>
        <taxon>Actinomycetota</taxon>
        <taxon>Actinomycetes</taxon>
        <taxon>Frankiales</taxon>
        <taxon>Frankiaceae</taxon>
        <taxon>Frankia</taxon>
    </lineage>
</organism>
<dbReference type="Gene3D" id="3.30.230.10">
    <property type="match status" value="1"/>
</dbReference>
<evidence type="ECO:0000313" key="23">
    <source>
        <dbReference type="EMBL" id="MBL7629570.1"/>
    </source>
</evidence>
<evidence type="ECO:0000313" key="24">
    <source>
        <dbReference type="Proteomes" id="UP000604475"/>
    </source>
</evidence>
<comment type="induction">
    <text evidence="14">By heat shock.</text>
</comment>
<comment type="subcellular location">
    <subcellularLocation>
        <location evidence="1 14 15">Cytoplasm</location>
    </subcellularLocation>
</comment>
<dbReference type="InterPro" id="IPR054594">
    <property type="entry name" value="Lon_lid"/>
</dbReference>
<feature type="compositionally biased region" description="Low complexity" evidence="20">
    <location>
        <begin position="604"/>
        <end position="624"/>
    </location>
</feature>
<evidence type="ECO:0000256" key="16">
    <source>
        <dbReference type="PIRSR" id="PIRSR001174-1"/>
    </source>
</evidence>
<dbReference type="Gene3D" id="1.10.8.60">
    <property type="match status" value="1"/>
</dbReference>
<comment type="similarity">
    <text evidence="14 15 18 19">Belongs to the peptidase S16 family.</text>
</comment>
<dbReference type="Gene3D" id="2.30.130.40">
    <property type="entry name" value="LON domain-like"/>
    <property type="match status" value="1"/>
</dbReference>
<dbReference type="CDD" id="cd19500">
    <property type="entry name" value="RecA-like_Lon"/>
    <property type="match status" value="1"/>
</dbReference>
<keyword evidence="5 14" id="KW-0378">Hydrolase</keyword>
<comment type="catalytic activity">
    <reaction evidence="9 14 15 18">
        <text>Hydrolysis of proteins in presence of ATP.</text>
        <dbReference type="EC" id="3.4.21.53"/>
    </reaction>
</comment>
<comment type="subunit">
    <text evidence="14 15">Homohexamer. Organized in a ring with a central cavity.</text>
</comment>
<dbReference type="InterPro" id="IPR015947">
    <property type="entry name" value="PUA-like_sf"/>
</dbReference>
<evidence type="ECO:0000256" key="14">
    <source>
        <dbReference type="HAMAP-Rule" id="MF_01973"/>
    </source>
</evidence>
<dbReference type="Pfam" id="PF05362">
    <property type="entry name" value="Lon_C"/>
    <property type="match status" value="1"/>
</dbReference>
<dbReference type="GO" id="GO:0043565">
    <property type="term" value="F:sequence-specific DNA binding"/>
    <property type="evidence" value="ECO:0007669"/>
    <property type="project" value="UniProtKB-UniRule"/>
</dbReference>
<dbReference type="Pfam" id="PF22667">
    <property type="entry name" value="Lon_lid"/>
    <property type="match status" value="1"/>
</dbReference>
<dbReference type="Pfam" id="PF02190">
    <property type="entry name" value="LON_substr_bdg"/>
    <property type="match status" value="1"/>
</dbReference>
<dbReference type="SMART" id="SM00382">
    <property type="entry name" value="AAA"/>
    <property type="match status" value="1"/>
</dbReference>
<keyword evidence="7 14" id="KW-0067">ATP-binding</keyword>
<dbReference type="GO" id="GO:0005524">
    <property type="term" value="F:ATP binding"/>
    <property type="evidence" value="ECO:0007669"/>
    <property type="project" value="UniProtKB-UniRule"/>
</dbReference>
<dbReference type="HAMAP" id="MF_01973">
    <property type="entry name" value="lon_bact"/>
    <property type="match status" value="1"/>
</dbReference>
<accession>A0A937RFQ2</accession>
<dbReference type="InterPro" id="IPR003593">
    <property type="entry name" value="AAA+_ATPase"/>
</dbReference>
<evidence type="ECO:0000256" key="10">
    <source>
        <dbReference type="ARBA" id="ARBA00053875"/>
    </source>
</evidence>
<keyword evidence="4 14" id="KW-0547">Nucleotide-binding</keyword>
<evidence type="ECO:0000256" key="1">
    <source>
        <dbReference type="ARBA" id="ARBA00004496"/>
    </source>
</evidence>
<dbReference type="RefSeq" id="WP_203005581.1">
    <property type="nucleotide sequence ID" value="NZ_JADWYU010000244.1"/>
</dbReference>
<feature type="domain" description="Lon N-terminal" evidence="22">
    <location>
        <begin position="7"/>
        <end position="209"/>
    </location>
</feature>
<gene>
    <name evidence="14 23" type="primary">lon</name>
    <name evidence="23" type="ORF">I7412_20840</name>
</gene>
<evidence type="ECO:0000256" key="7">
    <source>
        <dbReference type="ARBA" id="ARBA00022840"/>
    </source>
</evidence>
<dbReference type="NCBIfam" id="TIGR00763">
    <property type="entry name" value="lon"/>
    <property type="match status" value="1"/>
</dbReference>
<dbReference type="InterPro" id="IPR014721">
    <property type="entry name" value="Ribsml_uS5_D2-typ_fold_subgr"/>
</dbReference>
<name>A0A937RFQ2_9ACTN</name>
<feature type="active site" evidence="14 16">
    <location>
        <position position="748"/>
    </location>
</feature>
<dbReference type="Gene3D" id="1.20.58.1480">
    <property type="match status" value="1"/>
</dbReference>
<evidence type="ECO:0000256" key="8">
    <source>
        <dbReference type="ARBA" id="ARBA00023016"/>
    </source>
</evidence>
<evidence type="ECO:0000256" key="17">
    <source>
        <dbReference type="PIRSR" id="PIRSR001174-2"/>
    </source>
</evidence>
<evidence type="ECO:0000256" key="3">
    <source>
        <dbReference type="ARBA" id="ARBA00022670"/>
    </source>
</evidence>
<proteinExistence type="evidence at transcript level"/>
<dbReference type="InterPro" id="IPR008268">
    <property type="entry name" value="Peptidase_S16_AS"/>
</dbReference>
<dbReference type="SUPFAM" id="SSF54211">
    <property type="entry name" value="Ribosomal protein S5 domain 2-like"/>
    <property type="match status" value="1"/>
</dbReference>
<feature type="region of interest" description="Disordered" evidence="20">
    <location>
        <begin position="581"/>
        <end position="624"/>
    </location>
</feature>
<dbReference type="InterPro" id="IPR003111">
    <property type="entry name" value="Lon_prtase_N"/>
</dbReference>
<dbReference type="GO" id="GO:0004176">
    <property type="term" value="F:ATP-dependent peptidase activity"/>
    <property type="evidence" value="ECO:0007669"/>
    <property type="project" value="UniProtKB-UniRule"/>
</dbReference>
<evidence type="ECO:0000256" key="9">
    <source>
        <dbReference type="ARBA" id="ARBA00050665"/>
    </source>
</evidence>
<keyword evidence="2 14" id="KW-0963">Cytoplasm</keyword>
<keyword evidence="8 14" id="KW-0346">Stress response</keyword>
<dbReference type="PROSITE" id="PS01046">
    <property type="entry name" value="LON_SER"/>
    <property type="match status" value="1"/>
</dbReference>
<evidence type="ECO:0000256" key="18">
    <source>
        <dbReference type="PROSITE-ProRule" id="PRU01122"/>
    </source>
</evidence>
<dbReference type="PIRSF" id="PIRSF001174">
    <property type="entry name" value="Lon_proteas"/>
    <property type="match status" value="1"/>
</dbReference>
<dbReference type="Gene3D" id="1.20.5.5270">
    <property type="match status" value="1"/>
</dbReference>
<dbReference type="GO" id="GO:0004252">
    <property type="term" value="F:serine-type endopeptidase activity"/>
    <property type="evidence" value="ECO:0007669"/>
    <property type="project" value="UniProtKB-UniRule"/>
</dbReference>
<dbReference type="AlphaFoldDB" id="A0A937RFQ2"/>
<dbReference type="PRINTS" id="PR00830">
    <property type="entry name" value="ENDOLAPTASE"/>
</dbReference>
<dbReference type="Gene3D" id="3.40.50.300">
    <property type="entry name" value="P-loop containing nucleotide triphosphate hydrolases"/>
    <property type="match status" value="1"/>
</dbReference>
<evidence type="ECO:0000256" key="6">
    <source>
        <dbReference type="ARBA" id="ARBA00022825"/>
    </source>
</evidence>
<dbReference type="InterPro" id="IPR020568">
    <property type="entry name" value="Ribosomal_Su5_D2-typ_SF"/>
</dbReference>
<evidence type="ECO:0000256" key="20">
    <source>
        <dbReference type="SAM" id="MobiDB-lite"/>
    </source>
</evidence>